<gene>
    <name evidence="3" type="ORF">ACH5RR_025282</name>
</gene>
<keyword evidence="4" id="KW-1185">Reference proteome</keyword>
<evidence type="ECO:0000313" key="3">
    <source>
        <dbReference type="EMBL" id="KAL3512565.1"/>
    </source>
</evidence>
<comment type="caution">
    <text evidence="3">The sequence shown here is derived from an EMBL/GenBank/DDBJ whole genome shotgun (WGS) entry which is preliminary data.</text>
</comment>
<dbReference type="Proteomes" id="UP001630127">
    <property type="component" value="Unassembled WGS sequence"/>
</dbReference>
<evidence type="ECO:0000256" key="1">
    <source>
        <dbReference type="SAM" id="Coils"/>
    </source>
</evidence>
<name>A0ABD2Z2J1_9GENT</name>
<accession>A0ABD2Z2J1</accession>
<keyword evidence="2" id="KW-0812">Transmembrane</keyword>
<protein>
    <submittedName>
        <fullName evidence="3">Uncharacterized protein</fullName>
    </submittedName>
</protein>
<evidence type="ECO:0000313" key="4">
    <source>
        <dbReference type="Proteomes" id="UP001630127"/>
    </source>
</evidence>
<dbReference type="EMBL" id="JBJUIK010000011">
    <property type="protein sequence ID" value="KAL3512565.1"/>
    <property type="molecule type" value="Genomic_DNA"/>
</dbReference>
<feature type="coiled-coil region" evidence="1">
    <location>
        <begin position="6"/>
        <end position="33"/>
    </location>
</feature>
<proteinExistence type="predicted"/>
<reference evidence="3 4" key="1">
    <citation type="submission" date="2024-11" db="EMBL/GenBank/DDBJ databases">
        <title>A near-complete genome assembly of Cinchona calisaya.</title>
        <authorList>
            <person name="Lian D.C."/>
            <person name="Zhao X.W."/>
            <person name="Wei L."/>
        </authorList>
    </citation>
    <scope>NUCLEOTIDE SEQUENCE [LARGE SCALE GENOMIC DNA]</scope>
    <source>
        <tissue evidence="3">Nenye</tissue>
    </source>
</reference>
<organism evidence="3 4">
    <name type="scientific">Cinchona calisaya</name>
    <dbReference type="NCBI Taxonomy" id="153742"/>
    <lineage>
        <taxon>Eukaryota</taxon>
        <taxon>Viridiplantae</taxon>
        <taxon>Streptophyta</taxon>
        <taxon>Embryophyta</taxon>
        <taxon>Tracheophyta</taxon>
        <taxon>Spermatophyta</taxon>
        <taxon>Magnoliopsida</taxon>
        <taxon>eudicotyledons</taxon>
        <taxon>Gunneridae</taxon>
        <taxon>Pentapetalae</taxon>
        <taxon>asterids</taxon>
        <taxon>lamiids</taxon>
        <taxon>Gentianales</taxon>
        <taxon>Rubiaceae</taxon>
        <taxon>Cinchonoideae</taxon>
        <taxon>Cinchoneae</taxon>
        <taxon>Cinchona</taxon>
    </lineage>
</organism>
<keyword evidence="2" id="KW-1133">Transmembrane helix</keyword>
<dbReference type="AlphaFoldDB" id="A0ABD2Z2J1"/>
<keyword evidence="2" id="KW-0472">Membrane</keyword>
<sequence>MTKPKGDLQNSQNQQLFQELDDLEEKWDTYKQINPRPHLRRCSTGGIFSDSIITSLKKKLPEISPRSLMSSLQENRKKSPILEDGYWKVRTNDLAAQEILRERRAALVSGKLKGRRLFEGLENIRDHEEICNDCFDFLQENSRRRHHHHEVRSLGSSYGSSSDDGKKFEDCGGCGGKNNQGIFELDNNNNNNNNNSCFCDDDEIVRGDNGKIDVKERRRVVVGSNFGGGRWMLAMAWFAIVIMVLTLGLISMSCNGGNLHEEKVILIPT</sequence>
<keyword evidence="1" id="KW-0175">Coiled coil</keyword>
<evidence type="ECO:0000256" key="2">
    <source>
        <dbReference type="SAM" id="Phobius"/>
    </source>
</evidence>
<feature type="transmembrane region" description="Helical" evidence="2">
    <location>
        <begin position="231"/>
        <end position="250"/>
    </location>
</feature>